<protein>
    <submittedName>
        <fullName evidence="1">Biotin carboxylase</fullName>
    </submittedName>
</protein>
<name>A0A9X0WP06_9STRE</name>
<sequence length="371" mass="43019">MKYFIYRFSPASIGIQAQKNLSIVCPNKQKENYLTLGFSKNQIFGIDDFSQLNLLLFFNNIQNIEDIFTLDEGLMHIVGVLKSFFTLEKEAWKISYAYKDKKFMREQLDGRVNQPQLLDPNAPLPSTFLIKPRCGASGKDIHIVSKIPEYYRSEDFLLETRKDFDTMFTCDGIAVNGKIQFFFTHEYVGNILDVKTTFINIIRTNSRYNDSIFIQRLQAETQKVLDCLGTEKIHPFHAEFFYNSTKNELSFCEIGKRFGGGNIPLLIKSAFHFDILDTYWKLINSIPIQTIVSKYPSKIAVTIAIFQNKHHQLPPQLPIPFEFFREYPENIGFAAQSLDDLRYLISCSTKDEKEFTTVNNLLKGYTNEQRT</sequence>
<dbReference type="AlphaFoldDB" id="A0A9X0WP06"/>
<reference evidence="1" key="1">
    <citation type="submission" date="2016-12" db="EMBL/GenBank/DDBJ databases">
        <title>Draft genome of Streptococcus lactarius CCUG 66490T type strain.</title>
        <authorList>
            <person name="Salva-Serra F."/>
            <person name="Engstrom-Jakobsson H."/>
            <person name="Thorell K."/>
            <person name="Gomila M."/>
            <person name="Gonzales-Siles L."/>
            <person name="Busquets A."/>
            <person name="Jaen-Luchoro D."/>
            <person name="Karlsson R."/>
            <person name="Kristiansson E."/>
            <person name="Moore E."/>
        </authorList>
    </citation>
    <scope>NUCLEOTIDE SEQUENCE</scope>
    <source>
        <strain evidence="1">CCUG 66490</strain>
    </source>
</reference>
<dbReference type="EMBL" id="CP072329">
    <property type="protein sequence ID" value="QUB38210.1"/>
    <property type="molecule type" value="Genomic_DNA"/>
</dbReference>
<proteinExistence type="predicted"/>
<evidence type="ECO:0000313" key="2">
    <source>
        <dbReference type="EMBL" id="QUB38210.1"/>
    </source>
</evidence>
<reference evidence="2 3" key="2">
    <citation type="submission" date="2021-03" db="EMBL/GenBank/DDBJ databases">
        <title>Human Oral Microbial Genomes.</title>
        <authorList>
            <person name="Johnston C.D."/>
            <person name="Chen T."/>
            <person name="Dewhirst F.E."/>
        </authorList>
    </citation>
    <scope>NUCLEOTIDE SEQUENCE [LARGE SCALE GENOMIC DNA]</scope>
    <source>
        <strain evidence="2 3">CCUG 66490</strain>
    </source>
</reference>
<organism evidence="1 4">
    <name type="scientific">Streptococcus lactarius</name>
    <dbReference type="NCBI Taxonomy" id="684066"/>
    <lineage>
        <taxon>Bacteria</taxon>
        <taxon>Bacillati</taxon>
        <taxon>Bacillota</taxon>
        <taxon>Bacilli</taxon>
        <taxon>Lactobacillales</taxon>
        <taxon>Streptococcaceae</taxon>
        <taxon>Streptococcus</taxon>
    </lineage>
</organism>
<dbReference type="Proteomes" id="UP000676511">
    <property type="component" value="Chromosome"/>
</dbReference>
<evidence type="ECO:0000313" key="3">
    <source>
        <dbReference type="Proteomes" id="UP000676511"/>
    </source>
</evidence>
<gene>
    <name evidence="1" type="ORF">BTU61_07775</name>
    <name evidence="2" type="ORF">J4854_06535</name>
</gene>
<dbReference type="RefSeq" id="WP_200773050.1">
    <property type="nucleotide sequence ID" value="NZ_CP072329.1"/>
</dbReference>
<accession>A0A9X0WP06</accession>
<dbReference type="Gene3D" id="3.30.470.20">
    <property type="entry name" value="ATP-grasp fold, B domain"/>
    <property type="match status" value="1"/>
</dbReference>
<dbReference type="SUPFAM" id="SSF56059">
    <property type="entry name" value="Glutathione synthetase ATP-binding domain-like"/>
    <property type="match status" value="1"/>
</dbReference>
<dbReference type="EMBL" id="MRXX01000010">
    <property type="protein sequence ID" value="MBK4780088.1"/>
    <property type="molecule type" value="Genomic_DNA"/>
</dbReference>
<dbReference type="Proteomes" id="UP001138780">
    <property type="component" value="Unassembled WGS sequence"/>
</dbReference>
<evidence type="ECO:0000313" key="4">
    <source>
        <dbReference type="Proteomes" id="UP001138780"/>
    </source>
</evidence>
<keyword evidence="3" id="KW-1185">Reference proteome</keyword>
<evidence type="ECO:0000313" key="1">
    <source>
        <dbReference type="EMBL" id="MBK4780088.1"/>
    </source>
</evidence>